<dbReference type="PANTHER" id="PTHR12110">
    <property type="entry name" value="HYDROXYPYRUVATE ISOMERASE"/>
    <property type="match status" value="1"/>
</dbReference>
<protein>
    <submittedName>
        <fullName evidence="2">Sugar phosphate isomerase/epimerase</fullName>
    </submittedName>
</protein>
<keyword evidence="2" id="KW-0413">Isomerase</keyword>
<dbReference type="OrthoDB" id="9779184at2"/>
<feature type="domain" description="Xylose isomerase-like TIM barrel" evidence="1">
    <location>
        <begin position="20"/>
        <end position="289"/>
    </location>
</feature>
<keyword evidence="3" id="KW-1185">Reference proteome</keyword>
<evidence type="ECO:0000313" key="2">
    <source>
        <dbReference type="EMBL" id="RCX09909.1"/>
    </source>
</evidence>
<dbReference type="RefSeq" id="WP_114299659.1">
    <property type="nucleotide sequence ID" value="NZ_QPJT01000032.1"/>
</dbReference>
<proteinExistence type="predicted"/>
<dbReference type="EMBL" id="QPJT01000032">
    <property type="protein sequence ID" value="RCX09909.1"/>
    <property type="molecule type" value="Genomic_DNA"/>
</dbReference>
<dbReference type="InterPro" id="IPR036237">
    <property type="entry name" value="Xyl_isomerase-like_sf"/>
</dbReference>
<reference evidence="2 3" key="1">
    <citation type="submission" date="2018-07" db="EMBL/GenBank/DDBJ databases">
        <title>Genomic Encyclopedia of Type Strains, Phase IV (KMG-IV): sequencing the most valuable type-strain genomes for metagenomic binning, comparative biology and taxonomic classification.</title>
        <authorList>
            <person name="Goeker M."/>
        </authorList>
    </citation>
    <scope>NUCLEOTIDE SEQUENCE [LARGE SCALE GENOMIC DNA]</scope>
    <source>
        <strain evidence="2 3">DSM 27016</strain>
    </source>
</reference>
<dbReference type="Proteomes" id="UP000253034">
    <property type="component" value="Unassembled WGS sequence"/>
</dbReference>
<name>A0A369AKH5_9FIRM</name>
<sequence length="304" mass="34872">MKLGFVSAILGDFTYEEVITYASENGFSCVELMCWPKGKAERRYAGVTHIDVDTLDEKRAAEIVEFAKAKGVEISALGYYPNPLDPDSEKSKVYIDHIKEIIKSANMLGVGTVTSFIGRDKNKTVEENLDLFKAVWVPIIKLAEENNVKIAIENCPMLFTKDEWPGGLNLATTPAIWRKMFELIPSPNFGLNYDPSHFVWQQMDYIKPIYEFKDRIFHVHFKDIKLYKDKLEQVGVMATPLQYMTPKLPGLGDVDWGKFVSALTDIRYRGYACIEVEDKAFEDTQESIKKSIILSRNYMRQFLF</sequence>
<organism evidence="2 3">
    <name type="scientific">Anaerobacterium chartisolvens</name>
    <dbReference type="NCBI Taxonomy" id="1297424"/>
    <lineage>
        <taxon>Bacteria</taxon>
        <taxon>Bacillati</taxon>
        <taxon>Bacillota</taxon>
        <taxon>Clostridia</taxon>
        <taxon>Eubacteriales</taxon>
        <taxon>Oscillospiraceae</taxon>
        <taxon>Anaerobacterium</taxon>
    </lineage>
</organism>
<dbReference type="PANTHER" id="PTHR12110:SF21">
    <property type="entry name" value="XYLOSE ISOMERASE-LIKE TIM BARREL DOMAIN-CONTAINING PROTEIN"/>
    <property type="match status" value="1"/>
</dbReference>
<gene>
    <name evidence="2" type="ORF">DFR58_1323</name>
</gene>
<dbReference type="Gene3D" id="3.20.20.150">
    <property type="entry name" value="Divalent-metal-dependent TIM barrel enzymes"/>
    <property type="match status" value="1"/>
</dbReference>
<dbReference type="AlphaFoldDB" id="A0A369AKH5"/>
<dbReference type="InterPro" id="IPR050312">
    <property type="entry name" value="IolE/XylAMocC-like"/>
</dbReference>
<comment type="caution">
    <text evidence="2">The sequence shown here is derived from an EMBL/GenBank/DDBJ whole genome shotgun (WGS) entry which is preliminary data.</text>
</comment>
<evidence type="ECO:0000313" key="3">
    <source>
        <dbReference type="Proteomes" id="UP000253034"/>
    </source>
</evidence>
<dbReference type="GO" id="GO:0016853">
    <property type="term" value="F:isomerase activity"/>
    <property type="evidence" value="ECO:0007669"/>
    <property type="project" value="UniProtKB-KW"/>
</dbReference>
<dbReference type="SUPFAM" id="SSF51658">
    <property type="entry name" value="Xylose isomerase-like"/>
    <property type="match status" value="1"/>
</dbReference>
<dbReference type="Pfam" id="PF01261">
    <property type="entry name" value="AP_endonuc_2"/>
    <property type="match status" value="1"/>
</dbReference>
<evidence type="ECO:0000259" key="1">
    <source>
        <dbReference type="Pfam" id="PF01261"/>
    </source>
</evidence>
<accession>A0A369AKH5</accession>
<dbReference type="InterPro" id="IPR013022">
    <property type="entry name" value="Xyl_isomerase-like_TIM-brl"/>
</dbReference>